<dbReference type="GO" id="GO:0016747">
    <property type="term" value="F:acyltransferase activity, transferring groups other than amino-acyl groups"/>
    <property type="evidence" value="ECO:0007669"/>
    <property type="project" value="InterPro"/>
</dbReference>
<dbReference type="InParanoid" id="W0RDX1"/>
<dbReference type="GO" id="GO:0009103">
    <property type="term" value="P:lipopolysaccharide biosynthetic process"/>
    <property type="evidence" value="ECO:0007669"/>
    <property type="project" value="TreeGrafter"/>
</dbReference>
<name>W0RDX1_9BACT</name>
<dbReference type="RefSeq" id="WP_025410784.1">
    <property type="nucleotide sequence ID" value="NZ_CP007128.1"/>
</dbReference>
<dbReference type="KEGG" id="gba:J421_1742"/>
<dbReference type="FunCoup" id="W0RDX1">
    <property type="interactions" value="92"/>
</dbReference>
<dbReference type="AlphaFoldDB" id="W0RDX1"/>
<evidence type="ECO:0000259" key="2">
    <source>
        <dbReference type="Pfam" id="PF01757"/>
    </source>
</evidence>
<feature type="transmembrane region" description="Helical" evidence="1">
    <location>
        <begin position="307"/>
        <end position="327"/>
    </location>
</feature>
<dbReference type="PANTHER" id="PTHR23028:SF53">
    <property type="entry name" value="ACYL_TRANSF_3 DOMAIN-CONTAINING PROTEIN"/>
    <property type="match status" value="1"/>
</dbReference>
<dbReference type="InterPro" id="IPR043968">
    <property type="entry name" value="SGNH"/>
</dbReference>
<proteinExistence type="predicted"/>
<dbReference type="EMBL" id="CP007128">
    <property type="protein sequence ID" value="AHG89279.1"/>
    <property type="molecule type" value="Genomic_DNA"/>
</dbReference>
<feature type="transmembrane region" description="Helical" evidence="1">
    <location>
        <begin position="207"/>
        <end position="229"/>
    </location>
</feature>
<dbReference type="Pfam" id="PF19040">
    <property type="entry name" value="SGNH"/>
    <property type="match status" value="1"/>
</dbReference>
<protein>
    <submittedName>
        <fullName evidence="4">Acyltransferase 3</fullName>
    </submittedName>
</protein>
<dbReference type="PATRIC" id="fig|861299.3.peg.1769"/>
<organism evidence="4 5">
    <name type="scientific">Gemmatirosa kalamazoonensis</name>
    <dbReference type="NCBI Taxonomy" id="861299"/>
    <lineage>
        <taxon>Bacteria</taxon>
        <taxon>Pseudomonadati</taxon>
        <taxon>Gemmatimonadota</taxon>
        <taxon>Gemmatimonadia</taxon>
        <taxon>Gemmatimonadales</taxon>
        <taxon>Gemmatimonadaceae</taxon>
        <taxon>Gemmatirosa</taxon>
    </lineage>
</organism>
<dbReference type="InterPro" id="IPR002656">
    <property type="entry name" value="Acyl_transf_3_dom"/>
</dbReference>
<keyword evidence="4" id="KW-0808">Transferase</keyword>
<keyword evidence="1" id="KW-0812">Transmembrane</keyword>
<feature type="transmembrane region" description="Helical" evidence="1">
    <location>
        <begin position="183"/>
        <end position="201"/>
    </location>
</feature>
<dbReference type="PANTHER" id="PTHR23028">
    <property type="entry name" value="ACETYLTRANSFERASE"/>
    <property type="match status" value="1"/>
</dbReference>
<feature type="transmembrane region" description="Helical" evidence="1">
    <location>
        <begin position="34"/>
        <end position="57"/>
    </location>
</feature>
<sequence>MPQDRADFRPDLEGLRGLAILLVVLFHAEVAGLAGGFVGVDVFFVLSGFFITGLLVREYANEGTVDVPAFYGRRALRLLPPLFLVLLATLAAVMWLWAPIDRAEIASSARAVALSWGNVAFASNAVDYFGSRENPLLHTWSLGVEEQFYLVWAPLVLVVALLAERRRAAVGGERDAGLAKGLLAGFAVLGVASLAGCIWLTRTAQPWAFFGTATRLWEFALGGALAVTIDRRAGAHAFGTVLQVAGLVAIGVAVATYDRITPYPGTAALLPALGAVALVLGGRVAPESVVSRALGARGLRWLGRLSYAWYLWHWPLVGLGAVLHPDLGVGGRLAWSAAALGLAWVTYTFVERSARDGQLARIPTHWLPGAALAASVGAALVAHGATRVAERQASRPDQRAFAAARDDRMRHECWASADRAAVGPCVFGDTSSRTTVVLFGDSHAEHWLGALDRVGRERGWRIALMVMGGCPVADMPEQGGTRAKRSSACARHREATIQRIIAMRPTAAVLSSWDHYVPMKGRPTPWQVSSDVWEQGLRRTYTRLAGAGIPIAVVRGTPRTWFDVPACLSRRAASLPFAGECTYDRAASLSEVAASAQTAAARGLRVRIVDMNDQICATPRCGVVRNGAIVFTDDNHLTASFSRSVAPVFGARLAAALGELGARLP</sequence>
<dbReference type="eggNOG" id="COG1835">
    <property type="taxonomic scope" value="Bacteria"/>
</dbReference>
<dbReference type="HOGENOM" id="CLU_005679_10_1_0"/>
<keyword evidence="1" id="KW-1133">Transmembrane helix</keyword>
<feature type="transmembrane region" description="Helical" evidence="1">
    <location>
        <begin position="263"/>
        <end position="286"/>
    </location>
</feature>
<feature type="transmembrane region" description="Helical" evidence="1">
    <location>
        <begin position="333"/>
        <end position="350"/>
    </location>
</feature>
<gene>
    <name evidence="4" type="ORF">J421_1742</name>
</gene>
<dbReference type="STRING" id="861299.J421_1742"/>
<keyword evidence="4" id="KW-0012">Acyltransferase</keyword>
<evidence type="ECO:0000259" key="3">
    <source>
        <dbReference type="Pfam" id="PF19040"/>
    </source>
</evidence>
<feature type="transmembrane region" description="Helical" evidence="1">
    <location>
        <begin position="147"/>
        <end position="163"/>
    </location>
</feature>
<dbReference type="Pfam" id="PF01757">
    <property type="entry name" value="Acyl_transf_3"/>
    <property type="match status" value="1"/>
</dbReference>
<dbReference type="Proteomes" id="UP000019151">
    <property type="component" value="Chromosome"/>
</dbReference>
<dbReference type="InterPro" id="IPR050879">
    <property type="entry name" value="Acyltransferase_3"/>
</dbReference>
<evidence type="ECO:0000313" key="4">
    <source>
        <dbReference type="EMBL" id="AHG89279.1"/>
    </source>
</evidence>
<feature type="transmembrane region" description="Helical" evidence="1">
    <location>
        <begin position="362"/>
        <end position="385"/>
    </location>
</feature>
<keyword evidence="5" id="KW-1185">Reference proteome</keyword>
<accession>W0RDX1</accession>
<feature type="transmembrane region" description="Helical" evidence="1">
    <location>
        <begin position="12"/>
        <end position="28"/>
    </location>
</feature>
<reference evidence="4 5" key="1">
    <citation type="journal article" date="2014" name="Genome Announc.">
        <title>Genome Sequence and Methylome of Soil Bacterium Gemmatirosa kalamazoonensis KBS708T, a Member of the Rarely Cultivated Gemmatimonadetes Phylum.</title>
        <authorList>
            <person name="Debruyn J.M."/>
            <person name="Radosevich M."/>
            <person name="Wommack K.E."/>
            <person name="Polson S.W."/>
            <person name="Hauser L.J."/>
            <person name="Fawaz M.N."/>
            <person name="Korlach J."/>
            <person name="Tsai Y.C."/>
        </authorList>
    </citation>
    <scope>NUCLEOTIDE SEQUENCE [LARGE SCALE GENOMIC DNA]</scope>
    <source>
        <strain evidence="4 5">KBS708</strain>
    </source>
</reference>
<keyword evidence="1" id="KW-0472">Membrane</keyword>
<evidence type="ECO:0000256" key="1">
    <source>
        <dbReference type="SAM" id="Phobius"/>
    </source>
</evidence>
<feature type="domain" description="SGNH" evidence="3">
    <location>
        <begin position="419"/>
        <end position="649"/>
    </location>
</feature>
<feature type="transmembrane region" description="Helical" evidence="1">
    <location>
        <begin position="78"/>
        <end position="98"/>
    </location>
</feature>
<dbReference type="GO" id="GO:0016020">
    <property type="term" value="C:membrane"/>
    <property type="evidence" value="ECO:0007669"/>
    <property type="project" value="TreeGrafter"/>
</dbReference>
<evidence type="ECO:0000313" key="5">
    <source>
        <dbReference type="Proteomes" id="UP000019151"/>
    </source>
</evidence>
<feature type="domain" description="Acyltransferase 3" evidence="2">
    <location>
        <begin position="11"/>
        <end position="340"/>
    </location>
</feature>
<dbReference type="OrthoDB" id="3404679at2"/>
<feature type="transmembrane region" description="Helical" evidence="1">
    <location>
        <begin position="236"/>
        <end position="257"/>
    </location>
</feature>